<protein>
    <submittedName>
        <fullName evidence="1">Uncharacterized protein</fullName>
    </submittedName>
</protein>
<sequence>MKVSLLYTLPVTGRGMAKSDSFFIRATVLTDGTTYNQSSIDLGSFVDALGKTVLRIHNASISYGSPLDVPFVGVNGAGLTAFQLTTQSQTALVGADNRSTISSGSLYVASGGTPNSTTAVTQVLDIAPQEWTGGYLVAVESIFLGVDQVALDIVDQVTIVLECTVETMTAAASMALALSQQ</sequence>
<gene>
    <name evidence="1" type="ORF">S12H4_38354</name>
</gene>
<dbReference type="AlphaFoldDB" id="X1UGU7"/>
<evidence type="ECO:0000313" key="1">
    <source>
        <dbReference type="EMBL" id="GAI91554.1"/>
    </source>
</evidence>
<comment type="caution">
    <text evidence="1">The sequence shown here is derived from an EMBL/GenBank/DDBJ whole genome shotgun (WGS) entry which is preliminary data.</text>
</comment>
<accession>X1UGU7</accession>
<proteinExistence type="predicted"/>
<reference evidence="1" key="1">
    <citation type="journal article" date="2014" name="Front. Microbiol.">
        <title>High frequency of phylogenetically diverse reductive dehalogenase-homologous genes in deep subseafloor sedimentary metagenomes.</title>
        <authorList>
            <person name="Kawai M."/>
            <person name="Futagami T."/>
            <person name="Toyoda A."/>
            <person name="Takaki Y."/>
            <person name="Nishi S."/>
            <person name="Hori S."/>
            <person name="Arai W."/>
            <person name="Tsubouchi T."/>
            <person name="Morono Y."/>
            <person name="Uchiyama I."/>
            <person name="Ito T."/>
            <person name="Fujiyama A."/>
            <person name="Inagaki F."/>
            <person name="Takami H."/>
        </authorList>
    </citation>
    <scope>NUCLEOTIDE SEQUENCE</scope>
    <source>
        <strain evidence="1">Expedition CK06-06</strain>
    </source>
</reference>
<dbReference type="EMBL" id="BARW01023081">
    <property type="protein sequence ID" value="GAI91554.1"/>
    <property type="molecule type" value="Genomic_DNA"/>
</dbReference>
<organism evidence="1">
    <name type="scientific">marine sediment metagenome</name>
    <dbReference type="NCBI Taxonomy" id="412755"/>
    <lineage>
        <taxon>unclassified sequences</taxon>
        <taxon>metagenomes</taxon>
        <taxon>ecological metagenomes</taxon>
    </lineage>
</organism>
<name>X1UGU7_9ZZZZ</name>